<dbReference type="InterPro" id="IPR036439">
    <property type="entry name" value="Dockerin_dom_sf"/>
</dbReference>
<dbReference type="InterPro" id="IPR052557">
    <property type="entry name" value="CAP/Cytokinesis_protein"/>
</dbReference>
<feature type="domain" description="Dockerin" evidence="2">
    <location>
        <begin position="308"/>
        <end position="382"/>
    </location>
</feature>
<dbReference type="PANTHER" id="PTHR46333">
    <property type="entry name" value="CYTOKINESIS PROTEIN 3"/>
    <property type="match status" value="1"/>
</dbReference>
<keyword evidence="4" id="KW-1185">Reference proteome</keyword>
<dbReference type="SUPFAM" id="SSF63446">
    <property type="entry name" value="Type I dockerin domain"/>
    <property type="match status" value="1"/>
</dbReference>
<dbReference type="InterPro" id="IPR016134">
    <property type="entry name" value="Dockerin_dom"/>
</dbReference>
<dbReference type="GO" id="GO:0005737">
    <property type="term" value="C:cytoplasm"/>
    <property type="evidence" value="ECO:0007669"/>
    <property type="project" value="TreeGrafter"/>
</dbReference>
<dbReference type="InterPro" id="IPR002931">
    <property type="entry name" value="Transglutaminase-like"/>
</dbReference>
<dbReference type="Proteomes" id="UP000019365">
    <property type="component" value="Unassembled WGS sequence"/>
</dbReference>
<dbReference type="eggNOG" id="COG5279">
    <property type="taxonomic scope" value="Bacteria"/>
</dbReference>
<dbReference type="InterPro" id="IPR002105">
    <property type="entry name" value="Dockerin_1_rpt"/>
</dbReference>
<dbReference type="PANTHER" id="PTHR46333:SF2">
    <property type="entry name" value="CYTOKINESIS PROTEIN 3"/>
    <property type="match status" value="1"/>
</dbReference>
<evidence type="ECO:0000256" key="1">
    <source>
        <dbReference type="SAM" id="SignalP"/>
    </source>
</evidence>
<sequence>MKTKARILAALSALTLFQCCTQLFTVSAAVPSVTAEVFQENVSADEQEAAAVIKEAIMNRTENFSVVTPKNGFNKEEIGGHLIYLACEETGKGNEGDYLRYSIKSYLCGIRTTESEYMINFTIEYGTTAEEEAALTEKISEINDYLALDTLTDYEKIRTIYKYAVSNIKYSENIKDPYAYTAYSAVFNGHAVCQGITQLLYRLYNDAGISCRIIAGLSRDLNIEANNGNHVWLIVKLDDKYYLLDPTWDTRLGGQYFRYFMKGTGDFDSSFPSTSHIAYNDNGLAFPDYNSQEFIDRYPISLSAYSEPVYSLGDIDGDNRVTSLDASVILAEYARISSHKFSSFSASQSKYADVNRDNIIDSVDASIVLSYYAAVSTNSYNSTLASYISTH</sequence>
<comment type="caution">
    <text evidence="3">The sequence shown here is derived from an EMBL/GenBank/DDBJ whole genome shotgun (WGS) entry which is preliminary data.</text>
</comment>
<dbReference type="AlphaFoldDB" id="W7UHH4"/>
<protein>
    <recommendedName>
        <fullName evidence="2">Dockerin domain-containing protein</fullName>
    </recommendedName>
</protein>
<dbReference type="InterPro" id="IPR038765">
    <property type="entry name" value="Papain-like_cys_pep_sf"/>
</dbReference>
<feature type="chain" id="PRO_5004904402" description="Dockerin domain-containing protein" evidence="1">
    <location>
        <begin position="29"/>
        <end position="391"/>
    </location>
</feature>
<reference evidence="3 4" key="1">
    <citation type="journal article" date="2014" name="PLoS ONE">
        <title>Rumen cellulosomics: divergent fiber-degrading strategies revealed by comparative genome-wide analysis of six ruminococcal strains.</title>
        <authorList>
            <person name="Dassa B."/>
            <person name="Borovok I."/>
            <person name="Ruimy-Israeli V."/>
            <person name="Lamed R."/>
            <person name="Flint H.J."/>
            <person name="Duncan S.H."/>
            <person name="Henrissat B."/>
            <person name="Coutinho P."/>
            <person name="Morrison M."/>
            <person name="Mosoni P."/>
            <person name="Yeoman C.J."/>
            <person name="White B.A."/>
            <person name="Bayer E.A."/>
        </authorList>
    </citation>
    <scope>NUCLEOTIDE SEQUENCE [LARGE SCALE GENOMIC DNA]</scope>
    <source>
        <strain evidence="3 4">007c</strain>
    </source>
</reference>
<evidence type="ECO:0000313" key="4">
    <source>
        <dbReference type="Proteomes" id="UP000019365"/>
    </source>
</evidence>
<gene>
    <name evidence="3" type="ORF">RF007C_03960</name>
</gene>
<dbReference type="GO" id="GO:0004553">
    <property type="term" value="F:hydrolase activity, hydrolyzing O-glycosyl compounds"/>
    <property type="evidence" value="ECO:0007669"/>
    <property type="project" value="InterPro"/>
</dbReference>
<dbReference type="RefSeq" id="WP_037297224.1">
    <property type="nucleotide sequence ID" value="NZ_ATAX01000010.1"/>
</dbReference>
<accession>W7UHH4</accession>
<name>W7UHH4_RUMFL</name>
<evidence type="ECO:0000259" key="2">
    <source>
        <dbReference type="PROSITE" id="PS51766"/>
    </source>
</evidence>
<organism evidence="3 4">
    <name type="scientific">Ruminococcus flavefaciens 007c</name>
    <dbReference type="NCBI Taxonomy" id="1341157"/>
    <lineage>
        <taxon>Bacteria</taxon>
        <taxon>Bacillati</taxon>
        <taxon>Bacillota</taxon>
        <taxon>Clostridia</taxon>
        <taxon>Eubacteriales</taxon>
        <taxon>Oscillospiraceae</taxon>
        <taxon>Ruminococcus</taxon>
    </lineage>
</organism>
<dbReference type="GO" id="GO:0000272">
    <property type="term" value="P:polysaccharide catabolic process"/>
    <property type="evidence" value="ECO:0007669"/>
    <property type="project" value="InterPro"/>
</dbReference>
<dbReference type="Pfam" id="PF00404">
    <property type="entry name" value="Dockerin_1"/>
    <property type="match status" value="1"/>
</dbReference>
<dbReference type="SUPFAM" id="SSF54001">
    <property type="entry name" value="Cysteine proteinases"/>
    <property type="match status" value="1"/>
</dbReference>
<keyword evidence="1" id="KW-0732">Signal</keyword>
<dbReference type="EMBL" id="ATAX01000010">
    <property type="protein sequence ID" value="EWM54621.1"/>
    <property type="molecule type" value="Genomic_DNA"/>
</dbReference>
<dbReference type="PATRIC" id="fig|1341157.4.peg.673"/>
<dbReference type="OrthoDB" id="1816569at2"/>
<dbReference type="Gene3D" id="1.10.1330.10">
    <property type="entry name" value="Dockerin domain"/>
    <property type="match status" value="1"/>
</dbReference>
<dbReference type="CDD" id="cd14255">
    <property type="entry name" value="Dockerin_III"/>
    <property type="match status" value="1"/>
</dbReference>
<dbReference type="Pfam" id="PF01841">
    <property type="entry name" value="Transglut_core"/>
    <property type="match status" value="1"/>
</dbReference>
<proteinExistence type="predicted"/>
<dbReference type="PROSITE" id="PS51766">
    <property type="entry name" value="DOCKERIN"/>
    <property type="match status" value="1"/>
</dbReference>
<feature type="signal peptide" evidence="1">
    <location>
        <begin position="1"/>
        <end position="28"/>
    </location>
</feature>
<evidence type="ECO:0000313" key="3">
    <source>
        <dbReference type="EMBL" id="EWM54621.1"/>
    </source>
</evidence>
<dbReference type="Gene3D" id="3.10.620.30">
    <property type="match status" value="1"/>
</dbReference>